<dbReference type="PANTHER" id="PTHR13370">
    <property type="entry name" value="RNA METHYLASE-RELATED"/>
    <property type="match status" value="1"/>
</dbReference>
<dbReference type="Gene3D" id="3.40.50.150">
    <property type="entry name" value="Vaccinia Virus protein VP39"/>
    <property type="match status" value="1"/>
</dbReference>
<dbReference type="PRINTS" id="PR00508">
    <property type="entry name" value="S21N4MTFRASE"/>
</dbReference>
<dbReference type="PROSITE" id="PS00092">
    <property type="entry name" value="N6_MTASE"/>
    <property type="match status" value="1"/>
</dbReference>
<evidence type="ECO:0000256" key="3">
    <source>
        <dbReference type="ARBA" id="ARBA00022679"/>
    </source>
</evidence>
<dbReference type="Proteomes" id="UP000198648">
    <property type="component" value="Unassembled WGS sequence"/>
</dbReference>
<dbReference type="RefSeq" id="WP_091468842.1">
    <property type="nucleotide sequence ID" value="NZ_FOEI01000006.1"/>
</dbReference>
<protein>
    <recommendedName>
        <fullName evidence="4">Methyltransferase</fullName>
        <ecNumber evidence="4">2.1.1.-</ecNumber>
    </recommendedName>
</protein>
<keyword evidence="7" id="KW-1185">Reference proteome</keyword>
<dbReference type="EMBL" id="FOEI01000006">
    <property type="protein sequence ID" value="SEQ08529.1"/>
    <property type="molecule type" value="Genomic_DNA"/>
</dbReference>
<dbReference type="GO" id="GO:0008170">
    <property type="term" value="F:N-methyltransferase activity"/>
    <property type="evidence" value="ECO:0007669"/>
    <property type="project" value="InterPro"/>
</dbReference>
<dbReference type="STRING" id="1299341.SAMN05444005_10635"/>
<dbReference type="InterPro" id="IPR029063">
    <property type="entry name" value="SAM-dependent_MTases_sf"/>
</dbReference>
<dbReference type="SUPFAM" id="SSF53335">
    <property type="entry name" value="S-adenosyl-L-methionine-dependent methyltransferases"/>
    <property type="match status" value="1"/>
</dbReference>
<comment type="similarity">
    <text evidence="1 4">Belongs to the N(4)/N(6)-methyltransferase family.</text>
</comment>
<sequence length="268" mass="30423">MSDIRLQLGNCVELLKKLPSGSVNQIFADPPYNLSGATFQTVQSGKMVTCDKGDWDVIDDIHEFNETWVKECIRVLADDGTIWISGTLHNHPSIGVILKKLNLWIINDVIWFKRNAAPLLSKNRLAPSTELIWIASKTKKYFFDYETAKMINGGKQMRNLWEINAERHKTSHPTEKPETLLERIILLGSKQGDTILDPFTGSGTTGVVAKKLKRNFIGFEISPEYYEIAQNRINGTSVNGKAVYSEKLLKQDEQLRFFLEEKAEYGLT</sequence>
<dbReference type="PANTHER" id="PTHR13370:SF24">
    <property type="entry name" value="TYPE III RESTRICTION-MODIFICATION ENZYME STYLTI MOD SUBUNIT"/>
    <property type="match status" value="1"/>
</dbReference>
<evidence type="ECO:0000313" key="6">
    <source>
        <dbReference type="EMBL" id="SEQ08529.1"/>
    </source>
</evidence>
<dbReference type="InterPro" id="IPR002052">
    <property type="entry name" value="DNA_methylase_N6_adenine_CS"/>
</dbReference>
<dbReference type="OrthoDB" id="9800801at2"/>
<organism evidence="6 7">
    <name type="scientific">Flavobacterium urocaniciphilum</name>
    <dbReference type="NCBI Taxonomy" id="1299341"/>
    <lineage>
        <taxon>Bacteria</taxon>
        <taxon>Pseudomonadati</taxon>
        <taxon>Bacteroidota</taxon>
        <taxon>Flavobacteriia</taxon>
        <taxon>Flavobacteriales</taxon>
        <taxon>Flavobacteriaceae</taxon>
        <taxon>Flavobacterium</taxon>
    </lineage>
</organism>
<evidence type="ECO:0000256" key="2">
    <source>
        <dbReference type="ARBA" id="ARBA00022603"/>
    </source>
</evidence>
<feature type="domain" description="DNA methylase N-4/N-6" evidence="5">
    <location>
        <begin position="23"/>
        <end position="230"/>
    </location>
</feature>
<dbReference type="InterPro" id="IPR002941">
    <property type="entry name" value="DNA_methylase_N4/N6"/>
</dbReference>
<dbReference type="Pfam" id="PF01555">
    <property type="entry name" value="N6_N4_Mtase"/>
    <property type="match status" value="1"/>
</dbReference>
<proteinExistence type="inferred from homology"/>
<name>A0A1H9D574_9FLAO</name>
<gene>
    <name evidence="6" type="ORF">SAMN05444005_10635</name>
</gene>
<keyword evidence="3 6" id="KW-0808">Transferase</keyword>
<accession>A0A1H9D574</accession>
<dbReference type="GO" id="GO:0005737">
    <property type="term" value="C:cytoplasm"/>
    <property type="evidence" value="ECO:0007669"/>
    <property type="project" value="TreeGrafter"/>
</dbReference>
<dbReference type="GO" id="GO:0032259">
    <property type="term" value="P:methylation"/>
    <property type="evidence" value="ECO:0007669"/>
    <property type="project" value="UniProtKB-KW"/>
</dbReference>
<evidence type="ECO:0000259" key="5">
    <source>
        <dbReference type="Pfam" id="PF01555"/>
    </source>
</evidence>
<evidence type="ECO:0000313" key="7">
    <source>
        <dbReference type="Proteomes" id="UP000198648"/>
    </source>
</evidence>
<keyword evidence="2 6" id="KW-0489">Methyltransferase</keyword>
<dbReference type="AlphaFoldDB" id="A0A1H9D574"/>
<reference evidence="6 7" key="1">
    <citation type="submission" date="2016-10" db="EMBL/GenBank/DDBJ databases">
        <authorList>
            <person name="de Groot N.N."/>
        </authorList>
    </citation>
    <scope>NUCLEOTIDE SEQUENCE [LARGE SCALE GENOMIC DNA]</scope>
    <source>
        <strain evidence="6 7">DSM 27078</strain>
    </source>
</reference>
<evidence type="ECO:0000256" key="4">
    <source>
        <dbReference type="RuleBase" id="RU362026"/>
    </source>
</evidence>
<dbReference type="InterPro" id="IPR001091">
    <property type="entry name" value="RM_Methyltransferase"/>
</dbReference>
<evidence type="ECO:0000256" key="1">
    <source>
        <dbReference type="ARBA" id="ARBA00006594"/>
    </source>
</evidence>
<dbReference type="GO" id="GO:0003677">
    <property type="term" value="F:DNA binding"/>
    <property type="evidence" value="ECO:0007669"/>
    <property type="project" value="InterPro"/>
</dbReference>
<dbReference type="EC" id="2.1.1.-" evidence="4"/>